<sequence length="73" mass="8106">MVLATTTEESDDLETIAPLADMIAEVEHIRSQISDLQTLVQSLQCSKSRPRDSQQHSASPTPAFLCNRFGYPE</sequence>
<accession>A0A1X7UYN4</accession>
<organism evidence="1">
    <name type="scientific">Amphimedon queenslandica</name>
    <name type="common">Sponge</name>
    <dbReference type="NCBI Taxonomy" id="400682"/>
    <lineage>
        <taxon>Eukaryota</taxon>
        <taxon>Metazoa</taxon>
        <taxon>Porifera</taxon>
        <taxon>Demospongiae</taxon>
        <taxon>Heteroscleromorpha</taxon>
        <taxon>Haplosclerida</taxon>
        <taxon>Niphatidae</taxon>
        <taxon>Amphimedon</taxon>
    </lineage>
</organism>
<name>A0A1X7UYN4_AMPQE</name>
<dbReference type="EnsemblMetazoa" id="Aqu2.1.32821_001">
    <property type="protein sequence ID" value="Aqu2.1.32821_001"/>
    <property type="gene ID" value="Aqu2.1.32821"/>
</dbReference>
<protein>
    <submittedName>
        <fullName evidence="1">Uncharacterized protein</fullName>
    </submittedName>
</protein>
<dbReference type="AlphaFoldDB" id="A0A1X7UYN4"/>
<proteinExistence type="predicted"/>
<dbReference type="InParanoid" id="A0A1X7UYN4"/>
<reference evidence="1" key="1">
    <citation type="submission" date="2017-05" db="UniProtKB">
        <authorList>
            <consortium name="EnsemblMetazoa"/>
        </authorList>
    </citation>
    <scope>IDENTIFICATION</scope>
</reference>
<evidence type="ECO:0000313" key="1">
    <source>
        <dbReference type="EnsemblMetazoa" id="Aqu2.1.32821_001"/>
    </source>
</evidence>